<protein>
    <submittedName>
        <fullName evidence="1">Protein ORF46</fullName>
    </submittedName>
</protein>
<evidence type="ECO:0000313" key="2">
    <source>
        <dbReference type="EMBL" id="QRM16731.1"/>
    </source>
</evidence>
<accession>A0A8E5AN24</accession>
<sequence>MAKRLDAWREEIDRAVLSPIDFALRPQNGVPVVFYLISKSRRELNNRLTALWDAAPSGDLCTVDKRELLGLFYDLYGIVPPPASPLLSEETHAYIDRKGLREGDKIWSNSALRDPIQREILTNLEANGWCKYIYPHAVALISSLYKIVEEEHGTHLFNVLGADWAKKKLTKFDKVLGPVWQKTLFSHTNPVTPKESGAQLLEWIIKSDLT</sequence>
<name>A0A8E5AN24_9VIRU</name>
<evidence type="ECO:0000313" key="1">
    <source>
        <dbReference type="EMBL" id="QRM16469.1"/>
    </source>
</evidence>
<dbReference type="EMBL" id="MW580850">
    <property type="protein sequence ID" value="QRM16469.1"/>
    <property type="molecule type" value="Genomic_DNA"/>
</dbReference>
<reference evidence="1" key="2">
    <citation type="submission" date="2021-02" db="EMBL/GenBank/DDBJ databases">
        <authorList>
            <person name="Vanderplasschen A.F.C."/>
            <person name="Davison A.J."/>
        </authorList>
    </citation>
    <scope>NUCLEOTIDE SEQUENCE</scope>
    <source>
        <strain evidence="1">DK-2008-50-66-1</strain>
        <strain evidence="2">DK-205223-2</strain>
    </source>
</reference>
<organism evidence="1">
    <name type="scientific">Anguillid herpesvirus 1</name>
    <dbReference type="NCBI Taxonomy" id="150286"/>
    <lineage>
        <taxon>Viruses</taxon>
        <taxon>Duplodnaviria</taxon>
        <taxon>Heunggongvirae</taxon>
        <taxon>Peploviricota</taxon>
        <taxon>Herviviricetes</taxon>
        <taxon>Herpesvirales</taxon>
        <taxon>Alloherpesviridae</taxon>
        <taxon>Cyvirus</taxon>
        <taxon>Cyvirus anguillidallo1</taxon>
    </lineage>
</organism>
<proteinExistence type="predicted"/>
<gene>
    <name evidence="1" type="primary">ORF46</name>
</gene>
<dbReference type="EMBL" id="MW580852">
    <property type="protein sequence ID" value="QRM16731.1"/>
    <property type="molecule type" value="Genomic_DNA"/>
</dbReference>
<reference evidence="1" key="1">
    <citation type="journal article" date="2021" name="Microorganisms">
        <title>Genomes of Anguillid Herpesvirus 1 Strains Reveal Evolutionary Disparities and Low Genetic Diversity in the Genus Cyprinivirus.</title>
        <authorList>
            <person name="Donohoe O."/>
            <person name="Zhang H."/>
            <person name="Delrez N."/>
            <person name="Gao Y."/>
            <person name="Suarez N.M."/>
            <person name="Davison A.J."/>
            <person name="Vanderplasschen A."/>
        </authorList>
    </citation>
    <scope>NUCLEOTIDE SEQUENCE</scope>
    <source>
        <strain evidence="1">DK-2008-50-66-1</strain>
        <strain evidence="2">DK-205223-2</strain>
    </source>
</reference>